<dbReference type="InterPro" id="IPR029479">
    <property type="entry name" value="Nitroreductase"/>
</dbReference>
<protein>
    <recommendedName>
        <fullName evidence="3">NADPH-dependent oxidoreductase</fullName>
    </recommendedName>
</protein>
<keyword evidence="5 8" id="KW-0288">FMN</keyword>
<keyword evidence="11" id="KW-1185">Reference proteome</keyword>
<keyword evidence="4 8" id="KW-0285">Flavoprotein</keyword>
<keyword evidence="6 8" id="KW-0560">Oxidoreductase</keyword>
<sequence>MNEVVKQLMEHRSIRKFEDKSLDEDTVKILVEAAQQASTSSFVQAYSIIGVTDPEIKQALRAISTQDYVEHNGHLFVFIADFKRHHIIAERAEVSIDDYFGATESFIVGTVDASLAAQNMAVAAESMGLGICYIGSLRNNMAEVIELLGLPDYTYPLFGMVVGYPAQTGSRKARLPFEHVYHENRYETGAEYLQQIAAYDEEIADYYRERTDGRRSDKWSSQVTDMLSRKTRTDVDGIVKTQGFLQQ</sequence>
<dbReference type="RefSeq" id="WP_149459446.1">
    <property type="nucleotide sequence ID" value="NZ_SCWC02000005.1"/>
</dbReference>
<comment type="cofactor">
    <cofactor evidence="1">
        <name>FMN</name>
        <dbReference type="ChEBI" id="CHEBI:58210"/>
    </cofactor>
</comment>
<dbReference type="CDD" id="cd02146">
    <property type="entry name" value="NfsA-like"/>
    <property type="match status" value="1"/>
</dbReference>
<proteinExistence type="inferred from homology"/>
<dbReference type="SUPFAM" id="SSF55469">
    <property type="entry name" value="FMN-dependent nitroreductase-like"/>
    <property type="match status" value="1"/>
</dbReference>
<name>A0ABQ6R7W3_9STAP</name>
<evidence type="ECO:0000256" key="4">
    <source>
        <dbReference type="ARBA" id="ARBA00022630"/>
    </source>
</evidence>
<dbReference type="Proteomes" id="UP000295735">
    <property type="component" value="Unassembled WGS sequence"/>
</dbReference>
<gene>
    <name evidence="10" type="primary">nfsA</name>
    <name evidence="10" type="ORF">ERX35_008265</name>
</gene>
<evidence type="ECO:0000256" key="5">
    <source>
        <dbReference type="ARBA" id="ARBA00022643"/>
    </source>
</evidence>
<evidence type="ECO:0000256" key="3">
    <source>
        <dbReference type="ARBA" id="ARBA00018365"/>
    </source>
</evidence>
<dbReference type="InterPro" id="IPR000415">
    <property type="entry name" value="Nitroreductase-like"/>
</dbReference>
<dbReference type="PANTHER" id="PTHR43425:SF3">
    <property type="entry name" value="NADPH-DEPENDENT OXIDOREDUCTASE"/>
    <property type="match status" value="1"/>
</dbReference>
<dbReference type="GO" id="GO:0052873">
    <property type="term" value="F:FMN reductase (NADPH) activity"/>
    <property type="evidence" value="ECO:0007669"/>
    <property type="project" value="UniProtKB-EC"/>
</dbReference>
<dbReference type="PANTHER" id="PTHR43425">
    <property type="entry name" value="OXYGEN-INSENSITIVE NADPH NITROREDUCTASE"/>
    <property type="match status" value="1"/>
</dbReference>
<keyword evidence="8" id="KW-0521">NADP</keyword>
<evidence type="ECO:0000256" key="1">
    <source>
        <dbReference type="ARBA" id="ARBA00001917"/>
    </source>
</evidence>
<reference evidence="10 11" key="1">
    <citation type="submission" date="2019-09" db="EMBL/GenBank/DDBJ databases">
        <authorList>
            <person name="Mazhar S."/>
            <person name="Altermann E."/>
            <person name="Hill C."/>
            <person name="Mcauliffe O."/>
        </authorList>
    </citation>
    <scope>NUCLEOTIDE SEQUENCE [LARGE SCALE GENOMIC DNA]</scope>
    <source>
        <strain evidence="10 11">ATCC 51831</strain>
    </source>
</reference>
<evidence type="ECO:0000256" key="2">
    <source>
        <dbReference type="ARBA" id="ARBA00008366"/>
    </source>
</evidence>
<accession>A0ABQ6R7W3</accession>
<dbReference type="Gene3D" id="3.40.109.10">
    <property type="entry name" value="NADH Oxidase"/>
    <property type="match status" value="1"/>
</dbReference>
<dbReference type="EMBL" id="SCWC02000005">
    <property type="protein sequence ID" value="KAA1039187.1"/>
    <property type="molecule type" value="Genomic_DNA"/>
</dbReference>
<organism evidence="10 11">
    <name type="scientific">Macrococcus equipercicus</name>
    <dbReference type="NCBI Taxonomy" id="69967"/>
    <lineage>
        <taxon>Bacteria</taxon>
        <taxon>Bacillati</taxon>
        <taxon>Bacillota</taxon>
        <taxon>Bacilli</taxon>
        <taxon>Bacillales</taxon>
        <taxon>Staphylococcaceae</taxon>
        <taxon>Macrococcus</taxon>
    </lineage>
</organism>
<feature type="domain" description="Nitroreductase" evidence="9">
    <location>
        <begin position="9"/>
        <end position="164"/>
    </location>
</feature>
<comment type="similarity">
    <text evidence="2 8">Belongs to the flavin oxidoreductase frp family.</text>
</comment>
<dbReference type="Pfam" id="PF00881">
    <property type="entry name" value="Nitroreductase"/>
    <property type="match status" value="1"/>
</dbReference>
<dbReference type="PIRSF" id="PIRSF005426">
    <property type="entry name" value="Frp"/>
    <property type="match status" value="1"/>
</dbReference>
<dbReference type="InterPro" id="IPR016446">
    <property type="entry name" value="Flavin_OxRdtase_Frp"/>
</dbReference>
<evidence type="ECO:0000256" key="7">
    <source>
        <dbReference type="ARBA" id="ARBA00024982"/>
    </source>
</evidence>
<evidence type="ECO:0000259" key="9">
    <source>
        <dbReference type="Pfam" id="PF00881"/>
    </source>
</evidence>
<evidence type="ECO:0000256" key="6">
    <source>
        <dbReference type="ARBA" id="ARBA00023002"/>
    </source>
</evidence>
<evidence type="ECO:0000256" key="8">
    <source>
        <dbReference type="PIRNR" id="PIRNR005426"/>
    </source>
</evidence>
<evidence type="ECO:0000313" key="11">
    <source>
        <dbReference type="Proteomes" id="UP000295735"/>
    </source>
</evidence>
<evidence type="ECO:0000313" key="10">
    <source>
        <dbReference type="EMBL" id="KAA1039187.1"/>
    </source>
</evidence>
<comment type="caution">
    <text evidence="10">The sequence shown here is derived from an EMBL/GenBank/DDBJ whole genome shotgun (WGS) entry which is preliminary data.</text>
</comment>
<dbReference type="NCBIfam" id="NF008033">
    <property type="entry name" value="PRK10765.1"/>
    <property type="match status" value="1"/>
</dbReference>
<comment type="function">
    <text evidence="7">Reduces FMN, organic nitro compounds and disulfide DTNB. Involved in maintenance of the cellular redox state and the disulfide stress response.</text>
</comment>